<dbReference type="Pfam" id="PF04031">
    <property type="entry name" value="Las1"/>
    <property type="match status" value="1"/>
</dbReference>
<dbReference type="InterPro" id="IPR007174">
    <property type="entry name" value="Las1"/>
</dbReference>
<dbReference type="GO" id="GO:0090730">
    <property type="term" value="C:Las1 complex"/>
    <property type="evidence" value="ECO:0007669"/>
    <property type="project" value="InterPro"/>
</dbReference>
<dbReference type="AlphaFoldDB" id="A0A0C3CGQ3"/>
<gene>
    <name evidence="1" type="ORF">M413DRAFT_7067</name>
</gene>
<keyword evidence="2" id="KW-1185">Reference proteome</keyword>
<dbReference type="GO" id="GO:0000460">
    <property type="term" value="P:maturation of 5.8S rRNA"/>
    <property type="evidence" value="ECO:0007669"/>
    <property type="project" value="TreeGrafter"/>
</dbReference>
<protein>
    <recommendedName>
        <fullName evidence="3">Las1-domain-containing protein</fullName>
    </recommendedName>
</protein>
<reference evidence="2" key="2">
    <citation type="submission" date="2015-01" db="EMBL/GenBank/DDBJ databases">
        <title>Evolutionary Origins and Diversification of the Mycorrhizal Mutualists.</title>
        <authorList>
            <consortium name="DOE Joint Genome Institute"/>
            <consortium name="Mycorrhizal Genomics Consortium"/>
            <person name="Kohler A."/>
            <person name="Kuo A."/>
            <person name="Nagy L.G."/>
            <person name="Floudas D."/>
            <person name="Copeland A."/>
            <person name="Barry K.W."/>
            <person name="Cichocki N."/>
            <person name="Veneault-Fourrey C."/>
            <person name="LaButti K."/>
            <person name="Lindquist E.A."/>
            <person name="Lipzen A."/>
            <person name="Lundell T."/>
            <person name="Morin E."/>
            <person name="Murat C."/>
            <person name="Riley R."/>
            <person name="Ohm R."/>
            <person name="Sun H."/>
            <person name="Tunlid A."/>
            <person name="Henrissat B."/>
            <person name="Grigoriev I.V."/>
            <person name="Hibbett D.S."/>
            <person name="Martin F."/>
        </authorList>
    </citation>
    <scope>NUCLEOTIDE SEQUENCE [LARGE SCALE GENOMIC DNA]</scope>
    <source>
        <strain evidence="2">h7</strain>
    </source>
</reference>
<dbReference type="OrthoDB" id="10263222at2759"/>
<dbReference type="GO" id="GO:0004519">
    <property type="term" value="F:endonuclease activity"/>
    <property type="evidence" value="ECO:0007669"/>
    <property type="project" value="InterPro"/>
</dbReference>
<organism evidence="1 2">
    <name type="scientific">Hebeloma cylindrosporum</name>
    <dbReference type="NCBI Taxonomy" id="76867"/>
    <lineage>
        <taxon>Eukaryota</taxon>
        <taxon>Fungi</taxon>
        <taxon>Dikarya</taxon>
        <taxon>Basidiomycota</taxon>
        <taxon>Agaricomycotina</taxon>
        <taxon>Agaricomycetes</taxon>
        <taxon>Agaricomycetidae</taxon>
        <taxon>Agaricales</taxon>
        <taxon>Agaricineae</taxon>
        <taxon>Hymenogastraceae</taxon>
        <taxon>Hebeloma</taxon>
    </lineage>
</organism>
<evidence type="ECO:0008006" key="3">
    <source>
        <dbReference type="Google" id="ProtNLM"/>
    </source>
</evidence>
<dbReference type="HOGENOM" id="CLU_031483_0_0_1"/>
<proteinExistence type="predicted"/>
<reference evidence="1 2" key="1">
    <citation type="submission" date="2014-04" db="EMBL/GenBank/DDBJ databases">
        <authorList>
            <consortium name="DOE Joint Genome Institute"/>
            <person name="Kuo A."/>
            <person name="Gay G."/>
            <person name="Dore J."/>
            <person name="Kohler A."/>
            <person name="Nagy L.G."/>
            <person name="Floudas D."/>
            <person name="Copeland A."/>
            <person name="Barry K.W."/>
            <person name="Cichocki N."/>
            <person name="Veneault-Fourrey C."/>
            <person name="LaButti K."/>
            <person name="Lindquist E.A."/>
            <person name="Lipzen A."/>
            <person name="Lundell T."/>
            <person name="Morin E."/>
            <person name="Murat C."/>
            <person name="Sun H."/>
            <person name="Tunlid A."/>
            <person name="Henrissat B."/>
            <person name="Grigoriev I.V."/>
            <person name="Hibbett D.S."/>
            <person name="Martin F."/>
            <person name="Nordberg H.P."/>
            <person name="Cantor M.N."/>
            <person name="Hua S.X."/>
        </authorList>
    </citation>
    <scope>NUCLEOTIDE SEQUENCE [LARGE SCALE GENOMIC DNA]</scope>
    <source>
        <strain evidence="2">h7</strain>
    </source>
</reference>
<name>A0A0C3CGQ3_HEBCY</name>
<dbReference type="STRING" id="686832.A0A0C3CGQ3"/>
<evidence type="ECO:0000313" key="1">
    <source>
        <dbReference type="EMBL" id="KIM47925.1"/>
    </source>
</evidence>
<dbReference type="GO" id="GO:0000470">
    <property type="term" value="P:maturation of LSU-rRNA"/>
    <property type="evidence" value="ECO:0007669"/>
    <property type="project" value="TreeGrafter"/>
</dbReference>
<dbReference type="PANTHER" id="PTHR15002:SF0">
    <property type="entry name" value="RIBOSOMAL BIOGENESIS PROTEIN LAS1L"/>
    <property type="match status" value="1"/>
</dbReference>
<sequence>MRLPRRVPWSSLAELDNLCASIYADENDISSKIYAINRISAWKAVTPIPHALESTLALLVVVVQDSQRAPIPAIFFRQSYAAAIIRLVNGLVDPLQVSTYARSITSIAQQLGIPSWLVELRHAATHEDLPSLDLLREAARQAMAWLLQNYFFPLLNPVSNNPPILTPVRPLAPLLKLYKNTMKIVTRDLSLMTRHKPRLGTILRDIEKWIAETRVSADAAMGETRWQTNHWADGDETAEGNLGALEQLCKTLAEKGMLVPLAKKKRQLPRDGHHPTPASISHWETLLLHLQAAHPDFPYILCKTLTSILLDTISSGDTVNNQHDPSYYTYIACWVTWIVETWKNIPDLKVETLSILMKGLGYDSSAPSQKTAAFDLLKRLCNGLEEMEAVTLLLSTGSSKIPQTWGPLDLDMMKKRHEQLQSHLYTDEKNSTQPDELIAQPAKDVPISGWCILVENRSWKSCPVGIYNEN</sequence>
<evidence type="ECO:0000313" key="2">
    <source>
        <dbReference type="Proteomes" id="UP000053424"/>
    </source>
</evidence>
<dbReference type="GO" id="GO:0030687">
    <property type="term" value="C:preribosome, large subunit precursor"/>
    <property type="evidence" value="ECO:0007669"/>
    <property type="project" value="TreeGrafter"/>
</dbReference>
<dbReference type="Proteomes" id="UP000053424">
    <property type="component" value="Unassembled WGS sequence"/>
</dbReference>
<dbReference type="EMBL" id="KN831769">
    <property type="protein sequence ID" value="KIM47925.1"/>
    <property type="molecule type" value="Genomic_DNA"/>
</dbReference>
<dbReference type="PANTHER" id="PTHR15002">
    <property type="entry name" value="RIBOSOMAL BIOGENESIS PROTEIN LAS1L"/>
    <property type="match status" value="1"/>
</dbReference>
<accession>A0A0C3CGQ3</accession>